<protein>
    <submittedName>
        <fullName evidence="2">Uncharacterized protein</fullName>
    </submittedName>
</protein>
<sequence length="24" mass="2485">MGISEAHIQSAGQGPRSSCHCLQS</sequence>
<evidence type="ECO:0000313" key="2">
    <source>
        <dbReference type="EMBL" id="JAH01409.1"/>
    </source>
</evidence>
<feature type="compositionally biased region" description="Polar residues" evidence="1">
    <location>
        <begin position="10"/>
        <end position="24"/>
    </location>
</feature>
<name>A0A0E9PA81_ANGAN</name>
<reference evidence="2" key="2">
    <citation type="journal article" date="2015" name="Fish Shellfish Immunol.">
        <title>Early steps in the European eel (Anguilla anguilla)-Vibrio vulnificus interaction in the gills: Role of the RtxA13 toxin.</title>
        <authorList>
            <person name="Callol A."/>
            <person name="Pajuelo D."/>
            <person name="Ebbesson L."/>
            <person name="Teles M."/>
            <person name="MacKenzie S."/>
            <person name="Amaro C."/>
        </authorList>
    </citation>
    <scope>NUCLEOTIDE SEQUENCE</scope>
</reference>
<feature type="region of interest" description="Disordered" evidence="1">
    <location>
        <begin position="1"/>
        <end position="24"/>
    </location>
</feature>
<evidence type="ECO:0000256" key="1">
    <source>
        <dbReference type="SAM" id="MobiDB-lite"/>
    </source>
</evidence>
<organism evidence="2">
    <name type="scientific">Anguilla anguilla</name>
    <name type="common">European freshwater eel</name>
    <name type="synonym">Muraena anguilla</name>
    <dbReference type="NCBI Taxonomy" id="7936"/>
    <lineage>
        <taxon>Eukaryota</taxon>
        <taxon>Metazoa</taxon>
        <taxon>Chordata</taxon>
        <taxon>Craniata</taxon>
        <taxon>Vertebrata</taxon>
        <taxon>Euteleostomi</taxon>
        <taxon>Actinopterygii</taxon>
        <taxon>Neopterygii</taxon>
        <taxon>Teleostei</taxon>
        <taxon>Anguilliformes</taxon>
        <taxon>Anguillidae</taxon>
        <taxon>Anguilla</taxon>
    </lineage>
</organism>
<dbReference type="AlphaFoldDB" id="A0A0E9PA81"/>
<dbReference type="EMBL" id="GBXM01107168">
    <property type="protein sequence ID" value="JAH01409.1"/>
    <property type="molecule type" value="Transcribed_RNA"/>
</dbReference>
<proteinExistence type="predicted"/>
<accession>A0A0E9PA81</accession>
<reference evidence="2" key="1">
    <citation type="submission" date="2014-11" db="EMBL/GenBank/DDBJ databases">
        <authorList>
            <person name="Amaro Gonzalez C."/>
        </authorList>
    </citation>
    <scope>NUCLEOTIDE SEQUENCE</scope>
</reference>